<dbReference type="SUPFAM" id="SSF52540">
    <property type="entry name" value="P-loop containing nucleoside triphosphate hydrolases"/>
    <property type="match status" value="1"/>
</dbReference>
<evidence type="ECO:0000259" key="20">
    <source>
        <dbReference type="PROSITE" id="PS51194"/>
    </source>
</evidence>
<keyword evidence="14" id="KW-0464">Manganese</keyword>
<comment type="cofactor">
    <cofactor evidence="1">
        <name>Mn(2+)</name>
        <dbReference type="ChEBI" id="CHEBI:29035"/>
    </cofactor>
</comment>
<keyword evidence="6" id="KW-0547">Nucleotide-binding</keyword>
<dbReference type="InParanoid" id="A0A162X0L5"/>
<dbReference type="Pfam" id="PF02170">
    <property type="entry name" value="PAZ"/>
    <property type="match status" value="1"/>
</dbReference>
<comment type="similarity">
    <text evidence="15 16">Belongs to the helicase family. Dicer subfamily.</text>
</comment>
<sequence length="1568" mass="179175">MAVAAESIVFNDEDNGDSIAYVAPEPVVNDMNDHGQERLLKYLDPEFLDATPDSKTKFAEEIEAEEEFDLDEDLEENEGEDDKLITMMCPREYQFELYQRALEDNVIAVLDTGSGKTLISVMLIKEIAAREREARMTRRSTKLAFFLVDRVPLVFQQSEVIKANCDVVLEQMCGEMNVDNWSEKKWKTIYEESDVCVMTAQIFLDTLRHGFITLNSVNLIVFDECHHATKKHPYNLIMREFYDRCRADERPKIFGMTASPMHSKTGVYFSATQLEQNLNSRIYTAANLEELQTAIKLPDEYEASFSPSPGFPPTELTRRAREKLSHIKRFERVFQVTTEVADHLGPWCGDRLWQSILENMVDKMLLDTKGQPRENLCDDDQALYEIYQLSLAEAPSNPDITNKRIFTPKTMKLLQLLKVLQHLPEFCGIIFVERRHTAIALNLLIKSIDLFKIFRCDLLIGHGSSEEGDTKMRYQDQNRMIKKFRSGELNLLIATNVAEEGLDIQPCNVVIRFDFFTTLIAYIQSRGRARKPDSKYIILTDESNMGQRGMLSRFRDLENEMKDFCRMLPEDRNVANKFLQGMPLTDDSGDSDDSEDEDCEKVFIVPATGAMITMESAVPLLHRYCGTLPSDQFSLLKPVFEITSTSDGFQCIVHLPTNAVVTGATSQPTQTKTTAKKLAALETCILLFEAKAFNDHLLPNNPKRELLGEMAPLLDKNGLVVGSRRRRGVYEKRTPRFWKPIVEELELEDEELKPSDPQDDAVFDTNPETALVNLQPRIKPEKKKKSGLSHMPLIIDEIEDVDGLLNPENQPEEGVDPKLILPILEEEDDGPFTLWFSVIEVNVGQMFEGHVRRMCLLTWKPFPDLPEIELYSKGETFTAIVRPLEESVDYDTDTILALSHYNLKLSAAVTNKEFVCQVRNFPYFIIPLTVYNDQEIAEDLSTLKACQDKIDWEEIKRTVEQKDSKIDLTNSSDLTLDDSIITDPADGNRRYFVRQVVHEMRPQSDIPPTEGKNREAGYTTFEEYYEKEHDLHVTLPEQPLVSVQKVSKMMNYLQPTVGMMAQQKGRTANYVIPEFCHKVPISASVYQSMMLIPSLMTRLDSFLLANEARERYKIPITDIQMLEAYTAPSASMKMDYERLETLGDSLLKFIATIRLYINFPFCHEGELHCLRIRVICNRALYRSAKRLKIYRYVTSQAFNRRYWRPHGFVAKSDTPDTLKETKTHMLSDKTLADVVEATLGAAYLSSGLEGGLETAIAMQIPFDDMKKWGDFLPTYIDSRKSVPARAEIKALRSVNLPKVYEAAGYTFKQPLLLVEALTHASLPNSTAPCYQRLEFLGDAILDFLVIRYLFTKYPTFDPGMITDIKDSCVNNHVLGIICIETGMHKHIIHYSSRLIRAIEHFVSEVDDLKKKGEAVGEYWRDFSIPKVLSDIVESMLGAVFVDAGFNLEPVEKLFDLWIRPIFDKYVTPELIRIHPLRQFTTDLQKFGCEGFMLRNHTSTGTGPKSQKCVIFLHDKPLACGAADNVKAARRFAAAKANERLKDEPDLLKRVCNCSIGLRRQMQVEEDDD</sequence>
<proteinExistence type="inferred from homology"/>
<keyword evidence="10" id="KW-0067">ATP-binding</keyword>
<evidence type="ECO:0000313" key="22">
    <source>
        <dbReference type="EMBL" id="OAD71845.1"/>
    </source>
</evidence>
<dbReference type="GO" id="GO:0005524">
    <property type="term" value="F:ATP binding"/>
    <property type="evidence" value="ECO:0007669"/>
    <property type="project" value="UniProtKB-KW"/>
</dbReference>
<evidence type="ECO:0000256" key="3">
    <source>
        <dbReference type="ARBA" id="ARBA00022722"/>
    </source>
</evidence>
<dbReference type="GeneID" id="29004525"/>
<accession>A0A162X0L5</accession>
<dbReference type="CDD" id="cd18034">
    <property type="entry name" value="DEXHc_dicer"/>
    <property type="match status" value="1"/>
</dbReference>
<dbReference type="Gene3D" id="1.10.1520.10">
    <property type="entry name" value="Ribonuclease III domain"/>
    <property type="match status" value="2"/>
</dbReference>
<dbReference type="VEuPathDB" id="FungiDB:PHYBLDRAFT_85799"/>
<dbReference type="STRING" id="763407.A0A162X0L5"/>
<dbReference type="PROSITE" id="PS51327">
    <property type="entry name" value="DICER_DSRBF"/>
    <property type="match status" value="1"/>
</dbReference>
<dbReference type="FunFam" id="1.10.1520.10:FF:000004">
    <property type="entry name" value="Endoribonuclease dicer-like 1"/>
    <property type="match status" value="1"/>
</dbReference>
<feature type="domain" description="RNase III" evidence="17">
    <location>
        <begin position="1296"/>
        <end position="1444"/>
    </location>
</feature>
<dbReference type="Proteomes" id="UP000077315">
    <property type="component" value="Unassembled WGS sequence"/>
</dbReference>
<evidence type="ECO:0000256" key="12">
    <source>
        <dbReference type="ARBA" id="ARBA00022884"/>
    </source>
</evidence>
<dbReference type="InterPro" id="IPR027417">
    <property type="entry name" value="P-loop_NTPase"/>
</dbReference>
<protein>
    <submittedName>
        <fullName evidence="22">DsRNA-specific ribonuclease III dicer</fullName>
    </submittedName>
</protein>
<dbReference type="Pfam" id="PF04851">
    <property type="entry name" value="ResIII"/>
    <property type="match status" value="1"/>
</dbReference>
<dbReference type="InterPro" id="IPR038248">
    <property type="entry name" value="Dicer_dimer_sf"/>
</dbReference>
<keyword evidence="9" id="KW-0347">Helicase</keyword>
<feature type="domain" description="Helicase ATP-binding" evidence="19">
    <location>
        <begin position="97"/>
        <end position="278"/>
    </location>
</feature>
<feature type="domain" description="RNase III" evidence="17">
    <location>
        <begin position="1123"/>
        <end position="1247"/>
    </location>
</feature>
<dbReference type="EMBL" id="KV440985">
    <property type="protein sequence ID" value="OAD71845.1"/>
    <property type="molecule type" value="Genomic_DNA"/>
</dbReference>
<dbReference type="Pfam" id="PF03368">
    <property type="entry name" value="Dicer_dimer"/>
    <property type="match status" value="1"/>
</dbReference>
<evidence type="ECO:0000256" key="9">
    <source>
        <dbReference type="ARBA" id="ARBA00022806"/>
    </source>
</evidence>
<dbReference type="RefSeq" id="XP_018289885.1">
    <property type="nucleotide sequence ID" value="XM_018443620.1"/>
</dbReference>
<dbReference type="CDD" id="cd00593">
    <property type="entry name" value="RIBOc"/>
    <property type="match status" value="2"/>
</dbReference>
<dbReference type="Gene3D" id="3.30.160.380">
    <property type="entry name" value="Dicer dimerisation domain"/>
    <property type="match status" value="1"/>
</dbReference>
<evidence type="ECO:0000313" key="23">
    <source>
        <dbReference type="Proteomes" id="UP000077315"/>
    </source>
</evidence>
<evidence type="ECO:0000256" key="10">
    <source>
        <dbReference type="ARBA" id="ARBA00022840"/>
    </source>
</evidence>
<dbReference type="PANTHER" id="PTHR14950">
    <property type="entry name" value="DICER-RELATED"/>
    <property type="match status" value="1"/>
</dbReference>
<keyword evidence="13" id="KW-0943">RNA-mediated gene silencing</keyword>
<gene>
    <name evidence="22" type="primary">Dcl</name>
    <name evidence="22" type="ORF">PHYBLDRAFT_85799</name>
</gene>
<dbReference type="SMART" id="SM00490">
    <property type="entry name" value="HELICc"/>
    <property type="match status" value="1"/>
</dbReference>
<dbReference type="GO" id="GO:0006396">
    <property type="term" value="P:RNA processing"/>
    <property type="evidence" value="ECO:0007669"/>
    <property type="project" value="InterPro"/>
</dbReference>
<evidence type="ECO:0000259" key="18">
    <source>
        <dbReference type="PROSITE" id="PS50821"/>
    </source>
</evidence>
<comment type="cofactor">
    <cofactor evidence="2">
        <name>Mg(2+)</name>
        <dbReference type="ChEBI" id="CHEBI:18420"/>
    </cofactor>
</comment>
<keyword evidence="3" id="KW-0540">Nuclease</keyword>
<name>A0A162X0L5_PHYB8</name>
<evidence type="ECO:0000256" key="7">
    <source>
        <dbReference type="ARBA" id="ARBA00022759"/>
    </source>
</evidence>
<dbReference type="PROSITE" id="PS51192">
    <property type="entry name" value="HELICASE_ATP_BIND_1"/>
    <property type="match status" value="1"/>
</dbReference>
<evidence type="ECO:0000256" key="4">
    <source>
        <dbReference type="ARBA" id="ARBA00022723"/>
    </source>
</evidence>
<feature type="domain" description="Dicer dsRNA-binding fold" evidence="21">
    <location>
        <begin position="617"/>
        <end position="707"/>
    </location>
</feature>
<dbReference type="PROSITE" id="PS00517">
    <property type="entry name" value="RNASE_3_1"/>
    <property type="match status" value="1"/>
</dbReference>
<evidence type="ECO:0000256" key="13">
    <source>
        <dbReference type="ARBA" id="ARBA00023158"/>
    </source>
</evidence>
<dbReference type="InterPro" id="IPR014001">
    <property type="entry name" value="Helicase_ATP-bd"/>
</dbReference>
<dbReference type="GO" id="GO:0004386">
    <property type="term" value="F:helicase activity"/>
    <property type="evidence" value="ECO:0007669"/>
    <property type="project" value="UniProtKB-KW"/>
</dbReference>
<keyword evidence="11" id="KW-0460">Magnesium</keyword>
<evidence type="ECO:0000256" key="5">
    <source>
        <dbReference type="ARBA" id="ARBA00022737"/>
    </source>
</evidence>
<dbReference type="InterPro" id="IPR001650">
    <property type="entry name" value="Helicase_C-like"/>
</dbReference>
<dbReference type="Pfam" id="PF00636">
    <property type="entry name" value="Ribonuclease_3"/>
    <property type="match status" value="2"/>
</dbReference>
<keyword evidence="8" id="KW-0378">Hydrolase</keyword>
<evidence type="ECO:0000256" key="14">
    <source>
        <dbReference type="ARBA" id="ARBA00023211"/>
    </source>
</evidence>
<dbReference type="Gene3D" id="2.170.260.10">
    <property type="entry name" value="paz domain"/>
    <property type="match status" value="1"/>
</dbReference>
<evidence type="ECO:0000256" key="16">
    <source>
        <dbReference type="PROSITE-ProRule" id="PRU00657"/>
    </source>
</evidence>
<evidence type="ECO:0000259" key="17">
    <source>
        <dbReference type="PROSITE" id="PS50142"/>
    </source>
</evidence>
<dbReference type="InterPro" id="IPR003100">
    <property type="entry name" value="PAZ_dom"/>
</dbReference>
<dbReference type="InterPro" id="IPR036389">
    <property type="entry name" value="RNase_III_sf"/>
</dbReference>
<evidence type="ECO:0000259" key="19">
    <source>
        <dbReference type="PROSITE" id="PS51192"/>
    </source>
</evidence>
<dbReference type="GO" id="GO:0046872">
    <property type="term" value="F:metal ion binding"/>
    <property type="evidence" value="ECO:0007669"/>
    <property type="project" value="UniProtKB-KW"/>
</dbReference>
<dbReference type="InterPro" id="IPR036085">
    <property type="entry name" value="PAZ_dom_sf"/>
</dbReference>
<dbReference type="SUPFAM" id="SSF69065">
    <property type="entry name" value="RNase III domain-like"/>
    <property type="match status" value="2"/>
</dbReference>
<dbReference type="SUPFAM" id="SSF101690">
    <property type="entry name" value="PAZ domain"/>
    <property type="match status" value="1"/>
</dbReference>
<reference evidence="23" key="1">
    <citation type="submission" date="2015-06" db="EMBL/GenBank/DDBJ databases">
        <title>Expansion of signal transduction pathways in fungi by whole-genome duplication.</title>
        <authorList>
            <consortium name="DOE Joint Genome Institute"/>
            <person name="Corrochano L.M."/>
            <person name="Kuo A."/>
            <person name="Marcet-Houben M."/>
            <person name="Polaino S."/>
            <person name="Salamov A."/>
            <person name="Villalobos J.M."/>
            <person name="Alvarez M.I."/>
            <person name="Avalos J."/>
            <person name="Benito E.P."/>
            <person name="Benoit I."/>
            <person name="Burger G."/>
            <person name="Camino L.P."/>
            <person name="Canovas D."/>
            <person name="Cerda-Olmedo E."/>
            <person name="Cheng J.-F."/>
            <person name="Dominguez A."/>
            <person name="Elias M."/>
            <person name="Eslava A.P."/>
            <person name="Glaser F."/>
            <person name="Grimwood J."/>
            <person name="Gutierrez G."/>
            <person name="Heitman J."/>
            <person name="Henrissat B."/>
            <person name="Iturriaga E.A."/>
            <person name="Lang B.F."/>
            <person name="Lavin J.L."/>
            <person name="Lee S."/>
            <person name="Li W."/>
            <person name="Lindquist E."/>
            <person name="Lopez-Garcia S."/>
            <person name="Luque E.M."/>
            <person name="Marcos A.T."/>
            <person name="Martin J."/>
            <person name="McCluskey K."/>
            <person name="Medina H.R."/>
            <person name="Miralles-Duran A."/>
            <person name="Miyazaki A."/>
            <person name="Munoz-Torres E."/>
            <person name="Oguiza J.A."/>
            <person name="Ohm R."/>
            <person name="Olmedo M."/>
            <person name="Orejas M."/>
            <person name="Ortiz-Castellanos L."/>
            <person name="Pisabarro A.G."/>
            <person name="Rodriguez-Romero J."/>
            <person name="Ruiz-Herrera J."/>
            <person name="Ruiz-Vazquez R."/>
            <person name="Sanz C."/>
            <person name="Schackwitz W."/>
            <person name="Schmutz J."/>
            <person name="Shahriari M."/>
            <person name="Shelest E."/>
            <person name="Silva-Franco F."/>
            <person name="Soanes D."/>
            <person name="Syed K."/>
            <person name="Tagua V.G."/>
            <person name="Talbot N.J."/>
            <person name="Thon M."/>
            <person name="De vries R.P."/>
            <person name="Wiebenga A."/>
            <person name="Yadav J.S."/>
            <person name="Braun E.L."/>
            <person name="Baker S."/>
            <person name="Garre V."/>
            <person name="Horwitz B."/>
            <person name="Torres-Martinez S."/>
            <person name="Idnurm A."/>
            <person name="Herrera-Estrella A."/>
            <person name="Gabaldon T."/>
            <person name="Grigoriev I.V."/>
        </authorList>
    </citation>
    <scope>NUCLEOTIDE SEQUENCE [LARGE SCALE GENOMIC DNA]</scope>
    <source>
        <strain evidence="23">NRRL 1555(-)</strain>
    </source>
</reference>
<feature type="domain" description="Helicase C-terminal" evidence="20">
    <location>
        <begin position="412"/>
        <end position="590"/>
    </location>
</feature>
<dbReference type="OrthoDB" id="416741at2759"/>
<dbReference type="InterPro" id="IPR006935">
    <property type="entry name" value="Helicase/UvrB_N"/>
</dbReference>
<keyword evidence="5" id="KW-0677">Repeat</keyword>
<evidence type="ECO:0000256" key="15">
    <source>
        <dbReference type="ARBA" id="ARBA00035116"/>
    </source>
</evidence>
<evidence type="ECO:0000256" key="11">
    <source>
        <dbReference type="ARBA" id="ARBA00022842"/>
    </source>
</evidence>
<feature type="domain" description="PAZ" evidence="18">
    <location>
        <begin position="950"/>
        <end position="1080"/>
    </location>
</feature>
<keyword evidence="12 16" id="KW-0694">RNA-binding</keyword>
<evidence type="ECO:0000256" key="2">
    <source>
        <dbReference type="ARBA" id="ARBA00001946"/>
    </source>
</evidence>
<dbReference type="GO" id="GO:0031047">
    <property type="term" value="P:regulatory ncRNA-mediated gene silencing"/>
    <property type="evidence" value="ECO:0007669"/>
    <property type="project" value="UniProtKB-KW"/>
</dbReference>
<dbReference type="SMART" id="SM00535">
    <property type="entry name" value="RIBOc"/>
    <property type="match status" value="2"/>
</dbReference>
<dbReference type="PANTHER" id="PTHR14950:SF37">
    <property type="entry name" value="ENDORIBONUCLEASE DICER"/>
    <property type="match status" value="1"/>
</dbReference>
<dbReference type="InterPro" id="IPR000999">
    <property type="entry name" value="RNase_III_dom"/>
</dbReference>
<dbReference type="SMART" id="SM00487">
    <property type="entry name" value="DEXDc"/>
    <property type="match status" value="1"/>
</dbReference>
<evidence type="ECO:0000259" key="21">
    <source>
        <dbReference type="PROSITE" id="PS51327"/>
    </source>
</evidence>
<evidence type="ECO:0000256" key="8">
    <source>
        <dbReference type="ARBA" id="ARBA00022801"/>
    </source>
</evidence>
<dbReference type="SMART" id="SM00949">
    <property type="entry name" value="PAZ"/>
    <property type="match status" value="1"/>
</dbReference>
<dbReference type="FunFam" id="3.30.160.380:FF:000001">
    <property type="entry name" value="Endoribonuclease dicer-like 1"/>
    <property type="match status" value="1"/>
</dbReference>
<keyword evidence="7" id="KW-0255">Endonuclease</keyword>
<dbReference type="GO" id="GO:0003723">
    <property type="term" value="F:RNA binding"/>
    <property type="evidence" value="ECO:0007669"/>
    <property type="project" value="UniProtKB-UniRule"/>
</dbReference>
<dbReference type="PROSITE" id="PS50821">
    <property type="entry name" value="PAZ"/>
    <property type="match status" value="1"/>
</dbReference>
<dbReference type="PROSITE" id="PS50142">
    <property type="entry name" value="RNASE_3_2"/>
    <property type="match status" value="2"/>
</dbReference>
<dbReference type="GO" id="GO:0004525">
    <property type="term" value="F:ribonuclease III activity"/>
    <property type="evidence" value="ECO:0007669"/>
    <property type="project" value="InterPro"/>
</dbReference>
<dbReference type="Pfam" id="PF00271">
    <property type="entry name" value="Helicase_C"/>
    <property type="match status" value="1"/>
</dbReference>
<dbReference type="FunCoup" id="A0A162X0L5">
    <property type="interactions" value="330"/>
</dbReference>
<evidence type="ECO:0000256" key="1">
    <source>
        <dbReference type="ARBA" id="ARBA00001936"/>
    </source>
</evidence>
<keyword evidence="4" id="KW-0479">Metal-binding</keyword>
<dbReference type="Gene3D" id="3.40.50.300">
    <property type="entry name" value="P-loop containing nucleotide triphosphate hydrolases"/>
    <property type="match status" value="2"/>
</dbReference>
<organism evidence="22 23">
    <name type="scientific">Phycomyces blakesleeanus (strain ATCC 8743b / DSM 1359 / FGSC 10004 / NBRC 33097 / NRRL 1555)</name>
    <dbReference type="NCBI Taxonomy" id="763407"/>
    <lineage>
        <taxon>Eukaryota</taxon>
        <taxon>Fungi</taxon>
        <taxon>Fungi incertae sedis</taxon>
        <taxon>Mucoromycota</taxon>
        <taxon>Mucoromycotina</taxon>
        <taxon>Mucoromycetes</taxon>
        <taxon>Mucorales</taxon>
        <taxon>Phycomycetaceae</taxon>
        <taxon>Phycomyces</taxon>
    </lineage>
</organism>
<dbReference type="GO" id="GO:0003677">
    <property type="term" value="F:DNA binding"/>
    <property type="evidence" value="ECO:0007669"/>
    <property type="project" value="InterPro"/>
</dbReference>
<dbReference type="InterPro" id="IPR005034">
    <property type="entry name" value="Dicer_dimerisation"/>
</dbReference>
<evidence type="ECO:0000256" key="6">
    <source>
        <dbReference type="ARBA" id="ARBA00022741"/>
    </source>
</evidence>
<dbReference type="FunFam" id="3.40.50.300:FF:000628">
    <property type="entry name" value="Endoribonuclease Dicer"/>
    <property type="match status" value="1"/>
</dbReference>
<dbReference type="PROSITE" id="PS51194">
    <property type="entry name" value="HELICASE_CTER"/>
    <property type="match status" value="1"/>
</dbReference>
<keyword evidence="23" id="KW-1185">Reference proteome</keyword>